<evidence type="ECO:0000313" key="9">
    <source>
        <dbReference type="Proteomes" id="UP000799764"/>
    </source>
</evidence>
<dbReference type="Pfam" id="PF08925">
    <property type="entry name" value="DUF1907"/>
    <property type="match status" value="1"/>
</dbReference>
<dbReference type="PANTHER" id="PTHR13204">
    <property type="entry name" value="PTD012 PROTEIN"/>
    <property type="match status" value="1"/>
</dbReference>
<dbReference type="InterPro" id="IPR015021">
    <property type="entry name" value="C11orf54_DUF1907"/>
</dbReference>
<keyword evidence="3" id="KW-0479">Metal-binding</keyword>
<organism evidence="8 9">
    <name type="scientific">Karstenula rhodostoma CBS 690.94</name>
    <dbReference type="NCBI Taxonomy" id="1392251"/>
    <lineage>
        <taxon>Eukaryota</taxon>
        <taxon>Fungi</taxon>
        <taxon>Dikarya</taxon>
        <taxon>Ascomycota</taxon>
        <taxon>Pezizomycotina</taxon>
        <taxon>Dothideomycetes</taxon>
        <taxon>Pleosporomycetidae</taxon>
        <taxon>Pleosporales</taxon>
        <taxon>Massarineae</taxon>
        <taxon>Didymosphaeriaceae</taxon>
        <taxon>Karstenula</taxon>
    </lineage>
</organism>
<comment type="caution">
    <text evidence="8">The sequence shown here is derived from an EMBL/GenBank/DDBJ whole genome shotgun (WGS) entry which is preliminary data.</text>
</comment>
<reference evidence="8" key="1">
    <citation type="journal article" date="2020" name="Stud. Mycol.">
        <title>101 Dothideomycetes genomes: a test case for predicting lifestyles and emergence of pathogens.</title>
        <authorList>
            <person name="Haridas S."/>
            <person name="Albert R."/>
            <person name="Binder M."/>
            <person name="Bloem J."/>
            <person name="Labutti K."/>
            <person name="Salamov A."/>
            <person name="Andreopoulos B."/>
            <person name="Baker S."/>
            <person name="Barry K."/>
            <person name="Bills G."/>
            <person name="Bluhm B."/>
            <person name="Cannon C."/>
            <person name="Castanera R."/>
            <person name="Culley D."/>
            <person name="Daum C."/>
            <person name="Ezra D."/>
            <person name="Gonzalez J."/>
            <person name="Henrissat B."/>
            <person name="Kuo A."/>
            <person name="Liang C."/>
            <person name="Lipzen A."/>
            <person name="Lutzoni F."/>
            <person name="Magnuson J."/>
            <person name="Mondo S."/>
            <person name="Nolan M."/>
            <person name="Ohm R."/>
            <person name="Pangilinan J."/>
            <person name="Park H.-J."/>
            <person name="Ramirez L."/>
            <person name="Alfaro M."/>
            <person name="Sun H."/>
            <person name="Tritt A."/>
            <person name="Yoshinaga Y."/>
            <person name="Zwiers L.-H."/>
            <person name="Turgeon B."/>
            <person name="Goodwin S."/>
            <person name="Spatafora J."/>
            <person name="Crous P."/>
            <person name="Grigoriev I."/>
        </authorList>
    </citation>
    <scope>NUCLEOTIDE SEQUENCE</scope>
    <source>
        <strain evidence="8">CBS 690.94</strain>
    </source>
</reference>
<dbReference type="GO" id="GO:0008270">
    <property type="term" value="F:zinc ion binding"/>
    <property type="evidence" value="ECO:0007669"/>
    <property type="project" value="TreeGrafter"/>
</dbReference>
<evidence type="ECO:0000256" key="5">
    <source>
        <dbReference type="ARBA" id="ARBA00022833"/>
    </source>
</evidence>
<comment type="subcellular location">
    <subcellularLocation>
        <location evidence="1">Nucleus</location>
    </subcellularLocation>
</comment>
<dbReference type="GO" id="GO:0016788">
    <property type="term" value="F:hydrolase activity, acting on ester bonds"/>
    <property type="evidence" value="ECO:0007669"/>
    <property type="project" value="TreeGrafter"/>
</dbReference>
<evidence type="ECO:0000256" key="1">
    <source>
        <dbReference type="ARBA" id="ARBA00004123"/>
    </source>
</evidence>
<name>A0A9P4P5C2_9PLEO</name>
<dbReference type="EMBL" id="MU001515">
    <property type="protein sequence ID" value="KAF2437532.1"/>
    <property type="molecule type" value="Genomic_DNA"/>
</dbReference>
<dbReference type="SUPFAM" id="SSF117856">
    <property type="entry name" value="AF0104/ALDC/Ptd012-like"/>
    <property type="match status" value="1"/>
</dbReference>
<dbReference type="Proteomes" id="UP000799764">
    <property type="component" value="Unassembled WGS sequence"/>
</dbReference>
<sequence length="320" mass="35047">MMETKKVPLSPPTLQEIAVALQSPLAANYAHATVDVVPCPDLRKAPFHLATRGLSGAEKISDVGGQPNLFPTPRLTCKWSLLDIARAMEMDPQRGGLLGAGAGPFHVVGRNCELVPNVSWKDGFDNVTNGSCLAQIKQGHPSVEKSPSLDCALMINLYGSLGDPGPVLRITAQGRVGGEKSITELMRKALAGAYGERMVSLGGVFVVKRGRAKYHIMPDFPPETELPFKSAKQLNDWLTYHDFEAPMVCLSVLHSADPGKQLELRMEHTHCASMDERDVGGHYHGDVKGEEVEYEGYFNVAKTLYRIEKPEVTLERDLHH</sequence>
<keyword evidence="5" id="KW-0862">Zinc</keyword>
<dbReference type="PANTHER" id="PTHR13204:SF1">
    <property type="entry name" value="ESTER HYDROLASE C11ORF54"/>
    <property type="match status" value="1"/>
</dbReference>
<dbReference type="GO" id="GO:0005634">
    <property type="term" value="C:nucleus"/>
    <property type="evidence" value="ECO:0007669"/>
    <property type="project" value="UniProtKB-SubCell"/>
</dbReference>
<protein>
    <submittedName>
        <fullName evidence="8">Mgc81809 protein</fullName>
    </submittedName>
</protein>
<evidence type="ECO:0000256" key="3">
    <source>
        <dbReference type="ARBA" id="ARBA00022723"/>
    </source>
</evidence>
<evidence type="ECO:0000259" key="7">
    <source>
        <dbReference type="SMART" id="SM01168"/>
    </source>
</evidence>
<keyword evidence="6" id="KW-0539">Nucleus</keyword>
<dbReference type="SMART" id="SM01168">
    <property type="entry name" value="DUF1907"/>
    <property type="match status" value="1"/>
</dbReference>
<dbReference type="AlphaFoldDB" id="A0A9P4P5C2"/>
<evidence type="ECO:0000256" key="2">
    <source>
        <dbReference type="ARBA" id="ARBA00011245"/>
    </source>
</evidence>
<proteinExistence type="predicted"/>
<comment type="subunit">
    <text evidence="2">Monomer.</text>
</comment>
<feature type="domain" description="DUF1907" evidence="7">
    <location>
        <begin position="20"/>
        <end position="307"/>
    </location>
</feature>
<keyword evidence="4" id="KW-0378">Hydrolase</keyword>
<accession>A0A9P4P5C2</accession>
<evidence type="ECO:0000313" key="8">
    <source>
        <dbReference type="EMBL" id="KAF2437532.1"/>
    </source>
</evidence>
<dbReference type="OrthoDB" id="5119241at2759"/>
<dbReference type="CDD" id="cd17298">
    <property type="entry name" value="DUF1907"/>
    <property type="match status" value="1"/>
</dbReference>
<keyword evidence="9" id="KW-1185">Reference proteome</keyword>
<gene>
    <name evidence="8" type="ORF">P171DRAFT_477902</name>
</gene>
<evidence type="ECO:0000256" key="4">
    <source>
        <dbReference type="ARBA" id="ARBA00022801"/>
    </source>
</evidence>
<evidence type="ECO:0000256" key="6">
    <source>
        <dbReference type="ARBA" id="ARBA00023242"/>
    </source>
</evidence>